<reference evidence="1 2" key="1">
    <citation type="submission" date="2020-07" db="EMBL/GenBank/DDBJ databases">
        <title>Genomic diversity of species in the Neisseriaceae family.</title>
        <authorList>
            <person name="Vincent A.T."/>
            <person name="Bernet E."/>
            <person name="Veyrier F.J."/>
        </authorList>
    </citation>
    <scope>NUCLEOTIDE SEQUENCE [LARGE SCALE GENOMIC DNA]</scope>
    <source>
        <strain evidence="1 2">DSM 22244</strain>
    </source>
</reference>
<proteinExistence type="predicted"/>
<evidence type="ECO:0000313" key="1">
    <source>
        <dbReference type="EMBL" id="QMT40187.1"/>
    </source>
</evidence>
<sequence length="343" mass="36811">MSDFLSRRQAARARAASFWQAWQQAGVPWHALSAGELAREGNRLLHGYFPEVSLQVADEDAAGQAFQVALSSANKISPMADAVLLAEEAPPLPFALQALLLRRPPAGLAQRRSAFGGADVRGSQLQVACSVGGGGLLVLAVRVENGLPPTHRGQHVAVWQLLADALGQWDLNVKVEAIELVAEMPAGAVPLVELPAVFDAMWRQDLGRNGVYPWAKHDYSVYEGQRAGGLRPPVLLRNESAAALLGRADMAWCVSLSCEVYDEMSLAWTAEIESAFGAAVGRDGQGIVTTAYTDLVEGAYQVCGMASSPEAALAAAEEIADRYVRLNASAACEFDPSWRHYRF</sequence>
<accession>A0A7D7SHP1</accession>
<dbReference type="AlphaFoldDB" id="A0A7D7SHP1"/>
<dbReference type="Proteomes" id="UP000514752">
    <property type="component" value="Chromosome"/>
</dbReference>
<dbReference type="KEGG" id="nsg:H3L94_10120"/>
<gene>
    <name evidence="1" type="ORF">H3L94_10120</name>
</gene>
<evidence type="ECO:0000313" key="2">
    <source>
        <dbReference type="Proteomes" id="UP000514752"/>
    </source>
</evidence>
<dbReference type="EMBL" id="CP059567">
    <property type="protein sequence ID" value="QMT40187.1"/>
    <property type="molecule type" value="Genomic_DNA"/>
</dbReference>
<organism evidence="1 2">
    <name type="scientific">Neisseria shayeganii</name>
    <dbReference type="NCBI Taxonomy" id="607712"/>
    <lineage>
        <taxon>Bacteria</taxon>
        <taxon>Pseudomonadati</taxon>
        <taxon>Pseudomonadota</taxon>
        <taxon>Betaproteobacteria</taxon>
        <taxon>Neisseriales</taxon>
        <taxon>Neisseriaceae</taxon>
        <taxon>Neisseria</taxon>
    </lineage>
</organism>
<name>A0A7D7SHP1_9NEIS</name>
<dbReference type="RefSeq" id="WP_182121916.1">
    <property type="nucleotide sequence ID" value="NZ_CP059567.1"/>
</dbReference>
<evidence type="ECO:0008006" key="3">
    <source>
        <dbReference type="Google" id="ProtNLM"/>
    </source>
</evidence>
<protein>
    <recommendedName>
        <fullName evidence="3">DUF695 domain-containing protein</fullName>
    </recommendedName>
</protein>